<dbReference type="RefSeq" id="WP_369610308.1">
    <property type="nucleotide sequence ID" value="NZ_AP031322.1"/>
</dbReference>
<organism evidence="2">
    <name type="scientific">Sulfurisphaera javensis</name>
    <dbReference type="NCBI Taxonomy" id="2049879"/>
    <lineage>
        <taxon>Archaea</taxon>
        <taxon>Thermoproteota</taxon>
        <taxon>Thermoprotei</taxon>
        <taxon>Sulfolobales</taxon>
        <taxon>Sulfolobaceae</taxon>
        <taxon>Sulfurisphaera</taxon>
    </lineage>
</organism>
<keyword evidence="1" id="KW-0472">Membrane</keyword>
<protein>
    <submittedName>
        <fullName evidence="2">Uncharacterized protein</fullName>
    </submittedName>
</protein>
<name>A0AAT9GV76_9CREN</name>
<keyword evidence="1" id="KW-1133">Transmembrane helix</keyword>
<sequence>MRLLLIAFIFLILGILAISFALYFSSIPAYTNSYSFTLTDLSGKTIPIPKMSGEIYITGHTNSSVKIELVKEIVLVKSQNITGTFNIKANDEGINEIILINGVYPSKVDFTVEIYNTEILPIGEVVAGIFIVISLILFGYSRVK</sequence>
<keyword evidence="1" id="KW-0812">Transmembrane</keyword>
<accession>A0AAT9GV76</accession>
<proteinExistence type="predicted"/>
<evidence type="ECO:0000256" key="1">
    <source>
        <dbReference type="SAM" id="Phobius"/>
    </source>
</evidence>
<evidence type="ECO:0000313" key="2">
    <source>
        <dbReference type="EMBL" id="BFH74838.1"/>
    </source>
</evidence>
<feature type="transmembrane region" description="Helical" evidence="1">
    <location>
        <begin position="119"/>
        <end position="140"/>
    </location>
</feature>
<dbReference type="GeneID" id="92355733"/>
<reference evidence="2" key="1">
    <citation type="submission" date="2024-03" db="EMBL/GenBank/DDBJ databases">
        <title>Complete genome sequence of Sulfurisphaera javensis strain KD-1.</title>
        <authorList>
            <person name="Sakai H."/>
            <person name="Nur N."/>
            <person name="Suwanto A."/>
            <person name="Kurosawa N."/>
        </authorList>
    </citation>
    <scope>NUCLEOTIDE SEQUENCE</scope>
    <source>
        <strain evidence="2">KD-1</strain>
    </source>
</reference>
<dbReference type="KEGG" id="sjv:SJAV_27820"/>
<dbReference type="AlphaFoldDB" id="A0AAT9GV76"/>
<dbReference type="EMBL" id="AP031322">
    <property type="protein sequence ID" value="BFH74838.1"/>
    <property type="molecule type" value="Genomic_DNA"/>
</dbReference>
<gene>
    <name evidence="2" type="ORF">SJAV_27820</name>
</gene>